<evidence type="ECO:0000313" key="3">
    <source>
        <dbReference type="Proteomes" id="UP000484988"/>
    </source>
</evidence>
<dbReference type="EMBL" id="BLLG01000034">
    <property type="protein sequence ID" value="GFH39533.1"/>
    <property type="molecule type" value="Genomic_DNA"/>
</dbReference>
<dbReference type="Gene3D" id="3.90.1200.10">
    <property type="match status" value="1"/>
</dbReference>
<comment type="caution">
    <text evidence="2">The sequence shown here is derived from an EMBL/GenBank/DDBJ whole genome shotgun (WGS) entry which is preliminary data.</text>
</comment>
<protein>
    <recommendedName>
        <fullName evidence="4">Aminoglycoside phosphotransferase domain-containing protein</fullName>
    </recommendedName>
</protein>
<dbReference type="Proteomes" id="UP000484988">
    <property type="component" value="Unassembled WGS sequence"/>
</dbReference>
<dbReference type="AlphaFoldDB" id="A0A6A0B497"/>
<dbReference type="RefSeq" id="WP_173267608.1">
    <property type="nucleotide sequence ID" value="NZ_BLLG01000034.1"/>
</dbReference>
<evidence type="ECO:0000256" key="1">
    <source>
        <dbReference type="SAM" id="MobiDB-lite"/>
    </source>
</evidence>
<accession>A0A6A0B497</accession>
<evidence type="ECO:0008006" key="4">
    <source>
        <dbReference type="Google" id="ProtNLM"/>
    </source>
</evidence>
<keyword evidence="3" id="KW-1185">Reference proteome</keyword>
<organism evidence="2 3">
    <name type="scientific">Streptomyces pacificus</name>
    <dbReference type="NCBI Taxonomy" id="2705029"/>
    <lineage>
        <taxon>Bacteria</taxon>
        <taxon>Bacillati</taxon>
        <taxon>Actinomycetota</taxon>
        <taxon>Actinomycetes</taxon>
        <taxon>Kitasatosporales</taxon>
        <taxon>Streptomycetaceae</taxon>
        <taxon>Streptomyces</taxon>
    </lineage>
</organism>
<name>A0A6A0B497_9ACTN</name>
<gene>
    <name evidence="2" type="ORF">SCWH03_58010</name>
</gene>
<feature type="region of interest" description="Disordered" evidence="1">
    <location>
        <begin position="1"/>
        <end position="26"/>
    </location>
</feature>
<sequence length="391" mass="41409">MAEPFTVSSAPAAEPPGGLRPSEAEPVTVREYGTRYLRITVRYHGGTGFTWLRAPGPAHARPQCLPPALVGAALRRVDTAVRTADAAGTRIGNAAEDRSGARLALGEWVTDPAPDGETRPGVRTGVLYRAPGAFSVARLLPSGDDTAFRLSVSALADVGRTLRRLHHEPWELPERPPHHGVRRLLAWISGEENTPGATRLRTLARTRLGRSLWTRLTDWSEAAAEPPGRGGAVLLHGAPSTGWLVPSPAGGHTVLLAGEEVTGGDPALDLGWLLGELHELRAAAARGLGSAGQGPPVDYPAAAHALLSGYTGSHGTAAVPRGTARAATLRLALHMRDFASFVGWHEDLRHYCDLLADMLTEDGAPALRWASPSGGLEDSPQGPRRNQSTHR</sequence>
<reference evidence="2 3" key="1">
    <citation type="submission" date="2020-02" db="EMBL/GenBank/DDBJ databases">
        <title>Whole Genome Shotgun Sequence of Streptomyces sp. strain CWH03.</title>
        <authorList>
            <person name="Dohra H."/>
            <person name="Kodani S."/>
            <person name="Yamamura H."/>
        </authorList>
    </citation>
    <scope>NUCLEOTIDE SEQUENCE [LARGE SCALE GENOMIC DNA]</scope>
    <source>
        <strain evidence="2 3">CWH03</strain>
    </source>
</reference>
<proteinExistence type="predicted"/>
<evidence type="ECO:0000313" key="2">
    <source>
        <dbReference type="EMBL" id="GFH39533.1"/>
    </source>
</evidence>
<feature type="region of interest" description="Disordered" evidence="1">
    <location>
        <begin position="369"/>
        <end position="391"/>
    </location>
</feature>